<feature type="compositionally biased region" description="Polar residues" evidence="1">
    <location>
        <begin position="1"/>
        <end position="12"/>
    </location>
</feature>
<organism evidence="2 3">
    <name type="scientific">Drosophila willistoni</name>
    <name type="common">Fruit fly</name>
    <dbReference type="NCBI Taxonomy" id="7260"/>
    <lineage>
        <taxon>Eukaryota</taxon>
        <taxon>Metazoa</taxon>
        <taxon>Ecdysozoa</taxon>
        <taxon>Arthropoda</taxon>
        <taxon>Hexapoda</taxon>
        <taxon>Insecta</taxon>
        <taxon>Pterygota</taxon>
        <taxon>Neoptera</taxon>
        <taxon>Endopterygota</taxon>
        <taxon>Diptera</taxon>
        <taxon>Brachycera</taxon>
        <taxon>Muscomorpha</taxon>
        <taxon>Ephydroidea</taxon>
        <taxon>Drosophilidae</taxon>
        <taxon>Drosophila</taxon>
        <taxon>Sophophora</taxon>
    </lineage>
</organism>
<proteinExistence type="predicted"/>
<sequence length="372" mass="42283">MSKFQSIAGTNNSATSSESSEAQSVEEQQAALALHNRSVALSRAKNSWKRMKELAAEKEKETEAKRPPWRAVSVSTLSKPDKNALLRAKLLDASRRLRAGKANVALQTDIVPTKLMKEKSLGAQSDLILYKEIGILTDGQYSKKKDGYQQYVLTYSMSQMTDTIEQSTRSTQTLLPKAYNDSVVNSYIPEVDDEGNVLLSDVEKRVADQIEKIRKFYVKEEDTKSPSRPPSGSATCPTIDAWHFEDDAIEMDSQRPFIPYTIEPYKPWRSFVPFPFRLRGNSLIGTQKIDWYALLQSIDDLIKESNSLVDKLERIMHEKNSHRKTVPSNLNKLPNFESFKFNPPSDHWLPIIEEQEKQLQSMMAECEQSANI</sequence>
<dbReference type="EMBL" id="CH964272">
    <property type="protein sequence ID" value="EDW83982.2"/>
    <property type="molecule type" value="Genomic_DNA"/>
</dbReference>
<feature type="region of interest" description="Disordered" evidence="1">
    <location>
        <begin position="1"/>
        <end position="29"/>
    </location>
</feature>
<reference evidence="2 3" key="1">
    <citation type="journal article" date="2007" name="Nature">
        <title>Evolution of genes and genomes on the Drosophila phylogeny.</title>
        <authorList>
            <consortium name="Drosophila 12 Genomes Consortium"/>
            <person name="Clark A.G."/>
            <person name="Eisen M.B."/>
            <person name="Smith D.R."/>
            <person name="Bergman C.M."/>
            <person name="Oliver B."/>
            <person name="Markow T.A."/>
            <person name="Kaufman T.C."/>
            <person name="Kellis M."/>
            <person name="Gelbart W."/>
            <person name="Iyer V.N."/>
            <person name="Pollard D.A."/>
            <person name="Sackton T.B."/>
            <person name="Larracuente A.M."/>
            <person name="Singh N.D."/>
            <person name="Abad J.P."/>
            <person name="Abt D.N."/>
            <person name="Adryan B."/>
            <person name="Aguade M."/>
            <person name="Akashi H."/>
            <person name="Anderson W.W."/>
            <person name="Aquadro C.F."/>
            <person name="Ardell D.H."/>
            <person name="Arguello R."/>
            <person name="Artieri C.G."/>
            <person name="Barbash D.A."/>
            <person name="Barker D."/>
            <person name="Barsanti P."/>
            <person name="Batterham P."/>
            <person name="Batzoglou S."/>
            <person name="Begun D."/>
            <person name="Bhutkar A."/>
            <person name="Blanco E."/>
            <person name="Bosak S.A."/>
            <person name="Bradley R.K."/>
            <person name="Brand A.D."/>
            <person name="Brent M.R."/>
            <person name="Brooks A.N."/>
            <person name="Brown R.H."/>
            <person name="Butlin R.K."/>
            <person name="Caggese C."/>
            <person name="Calvi B.R."/>
            <person name="Bernardo de Carvalho A."/>
            <person name="Caspi A."/>
            <person name="Castrezana S."/>
            <person name="Celniker S.E."/>
            <person name="Chang J.L."/>
            <person name="Chapple C."/>
            <person name="Chatterji S."/>
            <person name="Chinwalla A."/>
            <person name="Civetta A."/>
            <person name="Clifton S.W."/>
            <person name="Comeron J.M."/>
            <person name="Costello J.C."/>
            <person name="Coyne J.A."/>
            <person name="Daub J."/>
            <person name="David R.G."/>
            <person name="Delcher A.L."/>
            <person name="Delehaunty K."/>
            <person name="Do C.B."/>
            <person name="Ebling H."/>
            <person name="Edwards K."/>
            <person name="Eickbush T."/>
            <person name="Evans J.D."/>
            <person name="Filipski A."/>
            <person name="Findeiss S."/>
            <person name="Freyhult E."/>
            <person name="Fulton L."/>
            <person name="Fulton R."/>
            <person name="Garcia A.C."/>
            <person name="Gardiner A."/>
            <person name="Garfield D.A."/>
            <person name="Garvin B.E."/>
            <person name="Gibson G."/>
            <person name="Gilbert D."/>
            <person name="Gnerre S."/>
            <person name="Godfrey J."/>
            <person name="Good R."/>
            <person name="Gotea V."/>
            <person name="Gravely B."/>
            <person name="Greenberg A.J."/>
            <person name="Griffiths-Jones S."/>
            <person name="Gross S."/>
            <person name="Guigo R."/>
            <person name="Gustafson E.A."/>
            <person name="Haerty W."/>
            <person name="Hahn M.W."/>
            <person name="Halligan D.L."/>
            <person name="Halpern A.L."/>
            <person name="Halter G.M."/>
            <person name="Han M.V."/>
            <person name="Heger A."/>
            <person name="Hillier L."/>
            <person name="Hinrichs A.S."/>
            <person name="Holmes I."/>
            <person name="Hoskins R.A."/>
            <person name="Hubisz M.J."/>
            <person name="Hultmark D."/>
            <person name="Huntley M.A."/>
            <person name="Jaffe D.B."/>
            <person name="Jagadeeshan S."/>
            <person name="Jeck W.R."/>
            <person name="Johnson J."/>
            <person name="Jones C.D."/>
            <person name="Jordan W.C."/>
            <person name="Karpen G.H."/>
            <person name="Kataoka E."/>
            <person name="Keightley P.D."/>
            <person name="Kheradpour P."/>
            <person name="Kirkness E.F."/>
            <person name="Koerich L.B."/>
            <person name="Kristiansen K."/>
            <person name="Kudrna D."/>
            <person name="Kulathinal R.J."/>
            <person name="Kumar S."/>
            <person name="Kwok R."/>
            <person name="Lander E."/>
            <person name="Langley C.H."/>
            <person name="Lapoint R."/>
            <person name="Lazzaro B.P."/>
            <person name="Lee S.J."/>
            <person name="Levesque L."/>
            <person name="Li R."/>
            <person name="Lin C.F."/>
            <person name="Lin M.F."/>
            <person name="Lindblad-Toh K."/>
            <person name="Llopart A."/>
            <person name="Long M."/>
            <person name="Low L."/>
            <person name="Lozovsky E."/>
            <person name="Lu J."/>
            <person name="Luo M."/>
            <person name="Machado C.A."/>
            <person name="Makalowski W."/>
            <person name="Marzo M."/>
            <person name="Matsuda M."/>
            <person name="Matzkin L."/>
            <person name="McAllister B."/>
            <person name="McBride C.S."/>
            <person name="McKernan B."/>
            <person name="McKernan K."/>
            <person name="Mendez-Lago M."/>
            <person name="Minx P."/>
            <person name="Mollenhauer M.U."/>
            <person name="Montooth K."/>
            <person name="Mount S.M."/>
            <person name="Mu X."/>
            <person name="Myers E."/>
            <person name="Negre B."/>
            <person name="Newfeld S."/>
            <person name="Nielsen R."/>
            <person name="Noor M.A."/>
            <person name="O'Grady P."/>
            <person name="Pachter L."/>
            <person name="Papaceit M."/>
            <person name="Parisi M.J."/>
            <person name="Parisi M."/>
            <person name="Parts L."/>
            <person name="Pedersen J.S."/>
            <person name="Pesole G."/>
            <person name="Phillippy A.M."/>
            <person name="Ponting C.P."/>
            <person name="Pop M."/>
            <person name="Porcelli D."/>
            <person name="Powell J.R."/>
            <person name="Prohaska S."/>
            <person name="Pruitt K."/>
            <person name="Puig M."/>
            <person name="Quesneville H."/>
            <person name="Ram K.R."/>
            <person name="Rand D."/>
            <person name="Rasmussen M.D."/>
            <person name="Reed L.K."/>
            <person name="Reenan R."/>
            <person name="Reily A."/>
            <person name="Remington K.A."/>
            <person name="Rieger T.T."/>
            <person name="Ritchie M.G."/>
            <person name="Robin C."/>
            <person name="Rogers Y.H."/>
            <person name="Rohde C."/>
            <person name="Rozas J."/>
            <person name="Rubenfield M.J."/>
            <person name="Ruiz A."/>
            <person name="Russo S."/>
            <person name="Salzberg S.L."/>
            <person name="Sanchez-Gracia A."/>
            <person name="Saranga D.J."/>
            <person name="Sato H."/>
            <person name="Schaeffer S.W."/>
            <person name="Schatz M.C."/>
            <person name="Schlenke T."/>
            <person name="Schwartz R."/>
            <person name="Segarra C."/>
            <person name="Singh R.S."/>
            <person name="Sirot L."/>
            <person name="Sirota M."/>
            <person name="Sisneros N.B."/>
            <person name="Smith C.D."/>
            <person name="Smith T.F."/>
            <person name="Spieth J."/>
            <person name="Stage D.E."/>
            <person name="Stark A."/>
            <person name="Stephan W."/>
            <person name="Strausberg R.L."/>
            <person name="Strempel S."/>
            <person name="Sturgill D."/>
            <person name="Sutton G."/>
            <person name="Sutton G.G."/>
            <person name="Tao W."/>
            <person name="Teichmann S."/>
            <person name="Tobari Y.N."/>
            <person name="Tomimura Y."/>
            <person name="Tsolas J.M."/>
            <person name="Valente V.L."/>
            <person name="Venter E."/>
            <person name="Venter J.C."/>
            <person name="Vicario S."/>
            <person name="Vieira F.G."/>
            <person name="Vilella A.J."/>
            <person name="Villasante A."/>
            <person name="Walenz B."/>
            <person name="Wang J."/>
            <person name="Wasserman M."/>
            <person name="Watts T."/>
            <person name="Wilson D."/>
            <person name="Wilson R.K."/>
            <person name="Wing R.A."/>
            <person name="Wolfner M.F."/>
            <person name="Wong A."/>
            <person name="Wong G.K."/>
            <person name="Wu C.I."/>
            <person name="Wu G."/>
            <person name="Yamamoto D."/>
            <person name="Yang H.P."/>
            <person name="Yang S.P."/>
            <person name="Yorke J.A."/>
            <person name="Yoshida K."/>
            <person name="Zdobnov E."/>
            <person name="Zhang P."/>
            <person name="Zhang Y."/>
            <person name="Zimin A.V."/>
            <person name="Baldwin J."/>
            <person name="Abdouelleil A."/>
            <person name="Abdulkadir J."/>
            <person name="Abebe A."/>
            <person name="Abera B."/>
            <person name="Abreu J."/>
            <person name="Acer S.C."/>
            <person name="Aftuck L."/>
            <person name="Alexander A."/>
            <person name="An P."/>
            <person name="Anderson E."/>
            <person name="Anderson S."/>
            <person name="Arachi H."/>
            <person name="Azer M."/>
            <person name="Bachantsang P."/>
            <person name="Barry A."/>
            <person name="Bayul T."/>
            <person name="Berlin A."/>
            <person name="Bessette D."/>
            <person name="Bloom T."/>
            <person name="Blye J."/>
            <person name="Boguslavskiy L."/>
            <person name="Bonnet C."/>
            <person name="Boukhgalter B."/>
            <person name="Bourzgui I."/>
            <person name="Brown A."/>
            <person name="Cahill P."/>
            <person name="Channer S."/>
            <person name="Cheshatsang Y."/>
            <person name="Chuda L."/>
            <person name="Citroen M."/>
            <person name="Collymore A."/>
            <person name="Cooke P."/>
            <person name="Costello M."/>
            <person name="D'Aco K."/>
            <person name="Daza R."/>
            <person name="De Haan G."/>
            <person name="DeGray S."/>
            <person name="DeMaso C."/>
            <person name="Dhargay N."/>
            <person name="Dooley K."/>
            <person name="Dooley E."/>
            <person name="Doricent M."/>
            <person name="Dorje P."/>
            <person name="Dorjee K."/>
            <person name="Dupes A."/>
            <person name="Elong R."/>
            <person name="Falk J."/>
            <person name="Farina A."/>
            <person name="Faro S."/>
            <person name="Ferguson D."/>
            <person name="Fisher S."/>
            <person name="Foley C.D."/>
            <person name="Franke A."/>
            <person name="Friedrich D."/>
            <person name="Gadbois L."/>
            <person name="Gearin G."/>
            <person name="Gearin C.R."/>
            <person name="Giannoukos G."/>
            <person name="Goode T."/>
            <person name="Graham J."/>
            <person name="Grandbois E."/>
            <person name="Grewal S."/>
            <person name="Gyaltsen K."/>
            <person name="Hafez N."/>
            <person name="Hagos B."/>
            <person name="Hall J."/>
            <person name="Henson C."/>
            <person name="Hollinger A."/>
            <person name="Honan T."/>
            <person name="Huard M.D."/>
            <person name="Hughes L."/>
            <person name="Hurhula B."/>
            <person name="Husby M.E."/>
            <person name="Kamat A."/>
            <person name="Kanga B."/>
            <person name="Kashin S."/>
            <person name="Khazanovich D."/>
            <person name="Kisner P."/>
            <person name="Lance K."/>
            <person name="Lara M."/>
            <person name="Lee W."/>
            <person name="Lennon N."/>
            <person name="Letendre F."/>
            <person name="LeVine R."/>
            <person name="Lipovsky A."/>
            <person name="Liu X."/>
            <person name="Liu J."/>
            <person name="Liu S."/>
            <person name="Lokyitsang T."/>
            <person name="Lokyitsang Y."/>
            <person name="Lubonja R."/>
            <person name="Lui A."/>
            <person name="MacDonald P."/>
            <person name="Magnisalis V."/>
            <person name="Maru K."/>
            <person name="Matthews C."/>
            <person name="McCusker W."/>
            <person name="McDonough S."/>
            <person name="Mehta T."/>
            <person name="Meldrim J."/>
            <person name="Meneus L."/>
            <person name="Mihai O."/>
            <person name="Mihalev A."/>
            <person name="Mihova T."/>
            <person name="Mittelman R."/>
            <person name="Mlenga V."/>
            <person name="Montmayeur A."/>
            <person name="Mulrain L."/>
            <person name="Navidi A."/>
            <person name="Naylor J."/>
            <person name="Negash T."/>
            <person name="Nguyen T."/>
            <person name="Nguyen N."/>
            <person name="Nicol R."/>
            <person name="Norbu C."/>
            <person name="Norbu N."/>
            <person name="Novod N."/>
            <person name="O'Neill B."/>
            <person name="Osman S."/>
            <person name="Markiewicz E."/>
            <person name="Oyono O.L."/>
            <person name="Patti C."/>
            <person name="Phunkhang P."/>
            <person name="Pierre F."/>
            <person name="Priest M."/>
            <person name="Raghuraman S."/>
            <person name="Rege F."/>
            <person name="Reyes R."/>
            <person name="Rise C."/>
            <person name="Rogov P."/>
            <person name="Ross K."/>
            <person name="Ryan E."/>
            <person name="Settipalli S."/>
            <person name="Shea T."/>
            <person name="Sherpa N."/>
            <person name="Shi L."/>
            <person name="Shih D."/>
            <person name="Sparrow T."/>
            <person name="Spaulding J."/>
            <person name="Stalker J."/>
            <person name="Stange-Thomann N."/>
            <person name="Stavropoulos S."/>
            <person name="Stone C."/>
            <person name="Strader C."/>
            <person name="Tesfaye S."/>
            <person name="Thomson T."/>
            <person name="Thoulutsang Y."/>
            <person name="Thoulutsang D."/>
            <person name="Topham K."/>
            <person name="Topping I."/>
            <person name="Tsamla T."/>
            <person name="Vassiliev H."/>
            <person name="Vo A."/>
            <person name="Wangchuk T."/>
            <person name="Wangdi T."/>
            <person name="Weiand M."/>
            <person name="Wilkinson J."/>
            <person name="Wilson A."/>
            <person name="Yadav S."/>
            <person name="Young G."/>
            <person name="Yu Q."/>
            <person name="Zembek L."/>
            <person name="Zhong D."/>
            <person name="Zimmer A."/>
            <person name="Zwirko Z."/>
            <person name="Jaffe D.B."/>
            <person name="Alvarez P."/>
            <person name="Brockman W."/>
            <person name="Butler J."/>
            <person name="Chin C."/>
            <person name="Gnerre S."/>
            <person name="Grabherr M."/>
            <person name="Kleber M."/>
            <person name="Mauceli E."/>
            <person name="MacCallum I."/>
        </authorList>
    </citation>
    <scope>NUCLEOTIDE SEQUENCE [LARGE SCALE GENOMIC DNA]</scope>
    <source>
        <strain evidence="3">Tucson 14030-0811.24</strain>
    </source>
</reference>
<dbReference type="KEGG" id="dwi:6651730"/>
<dbReference type="Proteomes" id="UP000007798">
    <property type="component" value="Unassembled WGS sequence"/>
</dbReference>
<evidence type="ECO:0000256" key="1">
    <source>
        <dbReference type="SAM" id="MobiDB-lite"/>
    </source>
</evidence>
<protein>
    <submittedName>
        <fullName evidence="2">Uncharacterized protein</fullName>
    </submittedName>
</protein>
<dbReference type="STRING" id="7260.B4NJY0"/>
<dbReference type="AlphaFoldDB" id="B4NJY0"/>
<feature type="compositionally biased region" description="Low complexity" evidence="1">
    <location>
        <begin position="13"/>
        <end position="29"/>
    </location>
</feature>
<evidence type="ECO:0000313" key="2">
    <source>
        <dbReference type="EMBL" id="EDW83982.2"/>
    </source>
</evidence>
<dbReference type="OrthoDB" id="8043261at2759"/>
<feature type="compositionally biased region" description="Basic and acidic residues" evidence="1">
    <location>
        <begin position="50"/>
        <end position="66"/>
    </location>
</feature>
<dbReference type="InParanoid" id="B4NJY0"/>
<keyword evidence="3" id="KW-1185">Reference proteome</keyword>
<feature type="region of interest" description="Disordered" evidence="1">
    <location>
        <begin position="43"/>
        <end position="67"/>
    </location>
</feature>
<gene>
    <name evidence="2" type="primary">Dwil\GK13392</name>
    <name evidence="2" type="ORF">Dwil_GK13392</name>
</gene>
<evidence type="ECO:0000313" key="3">
    <source>
        <dbReference type="Proteomes" id="UP000007798"/>
    </source>
</evidence>
<name>B4NJY0_DROWI</name>
<dbReference type="HOGENOM" id="CLU_382754_0_0_1"/>
<accession>B4NJY0</accession>